<evidence type="ECO:0000256" key="1">
    <source>
        <dbReference type="ARBA" id="ARBA00022448"/>
    </source>
</evidence>
<evidence type="ECO:0000313" key="5">
    <source>
        <dbReference type="EMBL" id="KAB7886481.1"/>
    </source>
</evidence>
<organism evidence="5 8">
    <name type="scientific">Poseidonibacter ostreae</name>
    <dbReference type="NCBI Taxonomy" id="2654171"/>
    <lineage>
        <taxon>Bacteria</taxon>
        <taxon>Pseudomonadati</taxon>
        <taxon>Campylobacterota</taxon>
        <taxon>Epsilonproteobacteria</taxon>
        <taxon>Campylobacterales</taxon>
        <taxon>Arcobacteraceae</taxon>
        <taxon>Poseidonibacter</taxon>
    </lineage>
</organism>
<dbReference type="InterPro" id="IPR050166">
    <property type="entry name" value="ABC_transporter_ATP-bind"/>
</dbReference>
<evidence type="ECO:0000259" key="4">
    <source>
        <dbReference type="PROSITE" id="PS50893"/>
    </source>
</evidence>
<dbReference type="InterPro" id="IPR003439">
    <property type="entry name" value="ABC_transporter-like_ATP-bd"/>
</dbReference>
<dbReference type="EMBL" id="WFKJ01000011">
    <property type="protein sequence ID" value="KAB7891841.1"/>
    <property type="molecule type" value="Genomic_DNA"/>
</dbReference>
<dbReference type="PROSITE" id="PS50893">
    <property type="entry name" value="ABC_TRANSPORTER_2"/>
    <property type="match status" value="1"/>
</dbReference>
<dbReference type="SMART" id="SM00382">
    <property type="entry name" value="AAA"/>
    <property type="match status" value="1"/>
</dbReference>
<dbReference type="GO" id="GO:0005524">
    <property type="term" value="F:ATP binding"/>
    <property type="evidence" value="ECO:0007669"/>
    <property type="project" value="UniProtKB-KW"/>
</dbReference>
<evidence type="ECO:0000256" key="2">
    <source>
        <dbReference type="ARBA" id="ARBA00022741"/>
    </source>
</evidence>
<dbReference type="Proteomes" id="UP000472839">
    <property type="component" value="Unassembled WGS sequence"/>
</dbReference>
<accession>A0A6L4WQ42</accession>
<proteinExistence type="predicted"/>
<dbReference type="InterPro" id="IPR003593">
    <property type="entry name" value="AAA+_ATPase"/>
</dbReference>
<gene>
    <name evidence="6" type="ORF">GBG18_05240</name>
    <name evidence="5" type="ORF">GBG19_12185</name>
</gene>
<sequence length="265" mass="29677">MAKLEEANNLNNAINKEVESLEVERLNHNFGFTQILKDINFSIKKGEVLSVVGPSGGGKTTLMHLCANLLDVEEGSIKNSFTSSAFAFQEARLLPWKNVIDNISLGLIAKGTKANIAKKMSEEIALKFGLEEEDFDKFPKDLSGGMKQRVSFARALVVEPSLLFLDEPFSALDIGLKMELQAHLIQMVKEKNLTILFITHDLMEAIRLSDKILLLEADPGHIIKEFTYDLAQESRDDKFVYNQTAKILQDETIINTFELQGIGFK</sequence>
<dbReference type="SUPFAM" id="SSF52540">
    <property type="entry name" value="P-loop containing nucleoside triphosphate hydrolases"/>
    <property type="match status" value="1"/>
</dbReference>
<feature type="domain" description="ABC transporter" evidence="4">
    <location>
        <begin position="21"/>
        <end position="242"/>
    </location>
</feature>
<dbReference type="Proteomes" id="UP000461010">
    <property type="component" value="Unassembled WGS sequence"/>
</dbReference>
<evidence type="ECO:0000313" key="8">
    <source>
        <dbReference type="Proteomes" id="UP000472839"/>
    </source>
</evidence>
<dbReference type="GO" id="GO:0016887">
    <property type="term" value="F:ATP hydrolysis activity"/>
    <property type="evidence" value="ECO:0007669"/>
    <property type="project" value="InterPro"/>
</dbReference>
<evidence type="ECO:0000256" key="3">
    <source>
        <dbReference type="ARBA" id="ARBA00022840"/>
    </source>
</evidence>
<dbReference type="PANTHER" id="PTHR42788">
    <property type="entry name" value="TAURINE IMPORT ATP-BINDING PROTEIN-RELATED"/>
    <property type="match status" value="1"/>
</dbReference>
<keyword evidence="1" id="KW-0813">Transport</keyword>
<keyword evidence="3 5" id="KW-0067">ATP-binding</keyword>
<dbReference type="Gene3D" id="3.40.50.300">
    <property type="entry name" value="P-loop containing nucleotide triphosphate hydrolases"/>
    <property type="match status" value="1"/>
</dbReference>
<dbReference type="PROSITE" id="PS00211">
    <property type="entry name" value="ABC_TRANSPORTER_1"/>
    <property type="match status" value="1"/>
</dbReference>
<dbReference type="RefSeq" id="WP_152189049.1">
    <property type="nucleotide sequence ID" value="NZ_WFKI01000004.1"/>
</dbReference>
<name>A0A6L4WQ42_9BACT</name>
<dbReference type="InterPro" id="IPR017871">
    <property type="entry name" value="ABC_transporter-like_CS"/>
</dbReference>
<evidence type="ECO:0000313" key="6">
    <source>
        <dbReference type="EMBL" id="KAB7891841.1"/>
    </source>
</evidence>
<keyword evidence="2" id="KW-0547">Nucleotide-binding</keyword>
<dbReference type="EMBL" id="WFKK01000041">
    <property type="protein sequence ID" value="KAB7886481.1"/>
    <property type="molecule type" value="Genomic_DNA"/>
</dbReference>
<evidence type="ECO:0000313" key="7">
    <source>
        <dbReference type="Proteomes" id="UP000461010"/>
    </source>
</evidence>
<keyword evidence="7" id="KW-1185">Reference proteome</keyword>
<dbReference type="AlphaFoldDB" id="A0A6L4WQ42"/>
<protein>
    <submittedName>
        <fullName evidence="5">ATP-binding cassette domain-containing protein</fullName>
    </submittedName>
</protein>
<reference evidence="7 8" key="1">
    <citation type="submission" date="2019-10" db="EMBL/GenBank/DDBJ databases">
        <title>Poseidonibacter ostreae sp. nov., isolated from the gut of the Ostrea denselamellosa.</title>
        <authorList>
            <person name="Choi A."/>
        </authorList>
    </citation>
    <scope>NUCLEOTIDE SEQUENCE [LARGE SCALE GENOMIC DNA]</scope>
    <source>
        <strain evidence="5 8">SJOD-M-33</strain>
        <strain evidence="6 7">SJOD-M-5</strain>
    </source>
</reference>
<dbReference type="Pfam" id="PF00005">
    <property type="entry name" value="ABC_tran"/>
    <property type="match status" value="1"/>
</dbReference>
<dbReference type="PANTHER" id="PTHR42788:SF13">
    <property type="entry name" value="ALIPHATIC SULFONATES IMPORT ATP-BINDING PROTEIN SSUB"/>
    <property type="match status" value="1"/>
</dbReference>
<dbReference type="InterPro" id="IPR027417">
    <property type="entry name" value="P-loop_NTPase"/>
</dbReference>
<comment type="caution">
    <text evidence="5">The sequence shown here is derived from an EMBL/GenBank/DDBJ whole genome shotgun (WGS) entry which is preliminary data.</text>
</comment>